<keyword evidence="1" id="KW-1133">Transmembrane helix</keyword>
<evidence type="ECO:0000256" key="1">
    <source>
        <dbReference type="SAM" id="Phobius"/>
    </source>
</evidence>
<sequence length="61" mass="6737">MHPFWFVGLICWIVGLGTLYGAIAASNRWGRFRTAILCTGFALFFASAAAGFVFWFIANNS</sequence>
<dbReference type="AlphaFoldDB" id="A0A7Z0EAX9"/>
<gene>
    <name evidence="2" type="ORF">HNR11_002783</name>
</gene>
<feature type="transmembrane region" description="Helical" evidence="1">
    <location>
        <begin position="6"/>
        <end position="23"/>
    </location>
</feature>
<evidence type="ECO:0000313" key="2">
    <source>
        <dbReference type="EMBL" id="NYJ18193.1"/>
    </source>
</evidence>
<dbReference type="EMBL" id="JACCFQ010000002">
    <property type="protein sequence ID" value="NYJ18193.1"/>
    <property type="molecule type" value="Genomic_DNA"/>
</dbReference>
<reference evidence="2 3" key="1">
    <citation type="submission" date="2020-07" db="EMBL/GenBank/DDBJ databases">
        <title>Sequencing the genomes of 1000 actinobacteria strains.</title>
        <authorList>
            <person name="Klenk H.-P."/>
        </authorList>
    </citation>
    <scope>NUCLEOTIDE SEQUENCE [LARGE SCALE GENOMIC DNA]</scope>
    <source>
        <strain evidence="2 3">DSM 15664</strain>
    </source>
</reference>
<proteinExistence type="predicted"/>
<keyword evidence="3" id="KW-1185">Reference proteome</keyword>
<keyword evidence="1" id="KW-0472">Membrane</keyword>
<organism evidence="2 3">
    <name type="scientific">Nesterenkonia sandarakina</name>
    <dbReference type="NCBI Taxonomy" id="272918"/>
    <lineage>
        <taxon>Bacteria</taxon>
        <taxon>Bacillati</taxon>
        <taxon>Actinomycetota</taxon>
        <taxon>Actinomycetes</taxon>
        <taxon>Micrococcales</taxon>
        <taxon>Micrococcaceae</taxon>
        <taxon>Nesterenkonia</taxon>
    </lineage>
</organism>
<accession>A0A7Z0EAX9</accession>
<name>A0A7Z0EAX9_9MICC</name>
<protein>
    <submittedName>
        <fullName evidence="2">Uncharacterized protein</fullName>
    </submittedName>
</protein>
<evidence type="ECO:0000313" key="3">
    <source>
        <dbReference type="Proteomes" id="UP000560069"/>
    </source>
</evidence>
<dbReference type="Proteomes" id="UP000560069">
    <property type="component" value="Unassembled WGS sequence"/>
</dbReference>
<feature type="transmembrane region" description="Helical" evidence="1">
    <location>
        <begin position="35"/>
        <end position="58"/>
    </location>
</feature>
<keyword evidence="1" id="KW-0812">Transmembrane</keyword>
<comment type="caution">
    <text evidence="2">The sequence shown here is derived from an EMBL/GenBank/DDBJ whole genome shotgun (WGS) entry which is preliminary data.</text>
</comment>